<feature type="region of interest" description="Disordered" evidence="2">
    <location>
        <begin position="490"/>
        <end position="542"/>
    </location>
</feature>
<keyword evidence="1" id="KW-0175">Coiled coil</keyword>
<accession>A0A813CG81</accession>
<name>A0A813CG81_9DINO</name>
<sequence>MSPPEIATIAEKESGAAFEVQIKSPGSDKLKTAARLRLESYEKRPTTQLPTLLGARNPVPLLKEQRADKARQANEQKKEAAQRVRDEFKTSAEARQKTLEQQLEKAGENREGALASIKKKAAQHIEKVIEVKDTSKQKGEMTAEEARERLQQALLKKSDLRGEKMKEISAKAIKHNEAVADKVLQHKEAKEGALEELRKKTPDERLMDMSLRLYELDTRNFGRVSYTELHIPPRSASDISLKVARIRFICLVPASPAGILFIDAWASVFVFPQSIELQREKSQATRLRCPSRKAGALGVHDVTFTCWLGADLRYSYAEVVSQVHVWTSKVEADVLSLNKRKEELERQNEALAQRPELEKRVKELQAEVQQLRQRTQELEKEKEAMASERQRLEEQLTESQANCSRLEEECRQHAAERERRAELENQQADVARSFAELQAVVAQLLPWLGELDTQRSRLLEEKGHAEAMATSLRSELQRWRMLWGSVPSTAVSDAASRPSSAGRTAAVARAGRRGSGNQRRAASAAGEKRGDTWNRRPSPCRLRLSPERPDWAVTWPPNKEGAATPGASEVLAALSAELATAAKAAPPAVGSAAASVQKQFALQLQELLAPAAKGTGAMPKAAAKAPVSEPVAANTAGQPSSPTGGAESAPARAAS</sequence>
<dbReference type="AlphaFoldDB" id="A0A813CG81"/>
<dbReference type="Proteomes" id="UP000601435">
    <property type="component" value="Unassembled WGS sequence"/>
</dbReference>
<evidence type="ECO:0000313" key="4">
    <source>
        <dbReference type="Proteomes" id="UP000601435"/>
    </source>
</evidence>
<feature type="compositionally biased region" description="Basic and acidic residues" evidence="2">
    <location>
        <begin position="376"/>
        <end position="394"/>
    </location>
</feature>
<feature type="compositionally biased region" description="Low complexity" evidence="2">
    <location>
        <begin position="499"/>
        <end position="509"/>
    </location>
</feature>
<dbReference type="OrthoDB" id="10510706at2759"/>
<proteinExistence type="predicted"/>
<comment type="caution">
    <text evidence="3">The sequence shown here is derived from an EMBL/GenBank/DDBJ whole genome shotgun (WGS) entry which is preliminary data.</text>
</comment>
<feature type="region of interest" description="Disordered" evidence="2">
    <location>
        <begin position="614"/>
        <end position="655"/>
    </location>
</feature>
<feature type="region of interest" description="Disordered" evidence="2">
    <location>
        <begin position="66"/>
        <end position="98"/>
    </location>
</feature>
<dbReference type="EMBL" id="CAJNJA010095474">
    <property type="protein sequence ID" value="CAE7942004.1"/>
    <property type="molecule type" value="Genomic_DNA"/>
</dbReference>
<evidence type="ECO:0000256" key="1">
    <source>
        <dbReference type="SAM" id="Coils"/>
    </source>
</evidence>
<organism evidence="3 4">
    <name type="scientific">Symbiodinium necroappetens</name>
    <dbReference type="NCBI Taxonomy" id="1628268"/>
    <lineage>
        <taxon>Eukaryota</taxon>
        <taxon>Sar</taxon>
        <taxon>Alveolata</taxon>
        <taxon>Dinophyceae</taxon>
        <taxon>Suessiales</taxon>
        <taxon>Symbiodiniaceae</taxon>
        <taxon>Symbiodinium</taxon>
    </lineage>
</organism>
<protein>
    <submittedName>
        <fullName evidence="3">Uncharacterized protein</fullName>
    </submittedName>
</protein>
<evidence type="ECO:0000256" key="2">
    <source>
        <dbReference type="SAM" id="MobiDB-lite"/>
    </source>
</evidence>
<reference evidence="3" key="1">
    <citation type="submission" date="2021-02" db="EMBL/GenBank/DDBJ databases">
        <authorList>
            <person name="Dougan E. K."/>
            <person name="Rhodes N."/>
            <person name="Thang M."/>
            <person name="Chan C."/>
        </authorList>
    </citation>
    <scope>NUCLEOTIDE SEQUENCE</scope>
</reference>
<evidence type="ECO:0000313" key="3">
    <source>
        <dbReference type="EMBL" id="CAE7942004.1"/>
    </source>
</evidence>
<feature type="region of interest" description="Disordered" evidence="2">
    <location>
        <begin position="376"/>
        <end position="398"/>
    </location>
</feature>
<dbReference type="Gene3D" id="1.10.287.1490">
    <property type="match status" value="1"/>
</dbReference>
<gene>
    <name evidence="3" type="ORF">SNEC2469_LOCUS34492</name>
</gene>
<keyword evidence="4" id="KW-1185">Reference proteome</keyword>
<feature type="coiled-coil region" evidence="1">
    <location>
        <begin position="136"/>
        <end position="200"/>
    </location>
</feature>